<dbReference type="InterPro" id="IPR018957">
    <property type="entry name" value="Znf_C3HC4_RING-type"/>
</dbReference>
<feature type="region of interest" description="Disordered" evidence="5">
    <location>
        <begin position="464"/>
        <end position="487"/>
    </location>
</feature>
<dbReference type="PROSITE" id="PS50089">
    <property type="entry name" value="ZF_RING_2"/>
    <property type="match status" value="1"/>
</dbReference>
<evidence type="ECO:0000256" key="2">
    <source>
        <dbReference type="ARBA" id="ARBA00022771"/>
    </source>
</evidence>
<organism evidence="7 8">
    <name type="scientific">Trypanosoma congolense (strain IL3000)</name>
    <dbReference type="NCBI Taxonomy" id="1068625"/>
    <lineage>
        <taxon>Eukaryota</taxon>
        <taxon>Discoba</taxon>
        <taxon>Euglenozoa</taxon>
        <taxon>Kinetoplastea</taxon>
        <taxon>Metakinetoplastina</taxon>
        <taxon>Trypanosomatida</taxon>
        <taxon>Trypanosomatidae</taxon>
        <taxon>Trypanosoma</taxon>
        <taxon>Nannomonas</taxon>
    </lineage>
</organism>
<feature type="domain" description="RING-type" evidence="6">
    <location>
        <begin position="518"/>
        <end position="587"/>
    </location>
</feature>
<keyword evidence="3" id="KW-0862">Zinc</keyword>
<feature type="region of interest" description="Disordered" evidence="5">
    <location>
        <begin position="174"/>
        <end position="236"/>
    </location>
</feature>
<evidence type="ECO:0000256" key="3">
    <source>
        <dbReference type="ARBA" id="ARBA00022833"/>
    </source>
</evidence>
<keyword evidence="8" id="KW-1185">Reference proteome</keyword>
<gene>
    <name evidence="7" type="ORF">TCIL3000_0_23000</name>
</gene>
<dbReference type="SUPFAM" id="SSF57850">
    <property type="entry name" value="RING/U-box"/>
    <property type="match status" value="1"/>
</dbReference>
<dbReference type="Proteomes" id="UP000000702">
    <property type="component" value="Unassembled WGS sequence"/>
</dbReference>
<feature type="region of interest" description="Disordered" evidence="5">
    <location>
        <begin position="58"/>
        <end position="77"/>
    </location>
</feature>
<name>F9WJH7_TRYCI</name>
<feature type="compositionally biased region" description="Polar residues" evidence="5">
    <location>
        <begin position="470"/>
        <end position="481"/>
    </location>
</feature>
<dbReference type="GO" id="GO:0008270">
    <property type="term" value="F:zinc ion binding"/>
    <property type="evidence" value="ECO:0007669"/>
    <property type="project" value="UniProtKB-KW"/>
</dbReference>
<comment type="caution">
    <text evidence="7">The sequence shown here is derived from an EMBL/GenBank/DDBJ whole genome shotgun (WGS) entry which is preliminary data.</text>
</comment>
<evidence type="ECO:0000313" key="7">
    <source>
        <dbReference type="EMBL" id="CCD17482.1"/>
    </source>
</evidence>
<evidence type="ECO:0000256" key="4">
    <source>
        <dbReference type="PROSITE-ProRule" id="PRU00175"/>
    </source>
</evidence>
<proteinExistence type="predicted"/>
<accession>F9WJH7</accession>
<dbReference type="SMART" id="SM00184">
    <property type="entry name" value="RING"/>
    <property type="match status" value="1"/>
</dbReference>
<dbReference type="Gene3D" id="3.30.40.10">
    <property type="entry name" value="Zinc/RING finger domain, C3HC4 (zinc finger)"/>
    <property type="match status" value="1"/>
</dbReference>
<sequence>MENVIQMILLQLENDALNEDLRVEGSLADFGEGVTSILERTVTVEDIARLEEEVKEHTLQFPATERGSPENSDRSNAEAAYEELRSQWVLTLVDKITAYMLVRFAPSTGNFDTRQEIVKFLYSRGRVRRSLGIALTHITIFRSISEFPYIAADLMEEYRNGCQAQRKQRRAQLQQVNVADGGPDDGAEGSSVALLNSTTGPEEGSGPQTMSPGEFERGTLENGGTPSTTNTNATALPATLSRWKRVKFLLKGRKPALEHPMVAGVHGKSVCIGPVYPDSVVRTILDRVKHQYIYVLASFGRVCLKLSNPLPVLSIFPSKFICDGCLRGDVTVAFQAVVLGGMRSRFPRSYSRGYDICVSCAVFFLHESFRELRAALLPPLYKPFNRCPLYQSHILSVERCRPGDVNDITCYDCASHDKCCCEYVRILVSLGLMTLRLYVWELSHNAAPGPASGASVNGCGVPADGKADESSTGVPSESGSFAEQYDSLPTPPSDWKKYCSIRIATKELQIQCAVHGVCPICYEPLDSPTAIVNDTGTDGRGNETGNGGGTCNNVVSAVRTGCGHYFHAECVEAMIQMSEMPNCPMCRSEQFAVGQRRACEYEAVIRLRGTCKGNDRPTPHIAVAAMIGESYENPMSIAWCEVVNSQTVERKRNRSEEDSKVS</sequence>
<reference evidence="7 8" key="2">
    <citation type="journal article" date="2012" name="Proc. Natl. Acad. Sci. U.S.A.">
        <title>Antigenic diversity is generated by distinct evolutionary mechanisms in African trypanosome species.</title>
        <authorList>
            <person name="Jackson A.P."/>
            <person name="Berry A."/>
            <person name="Aslett M."/>
            <person name="Allison H.C."/>
            <person name="Burton P."/>
            <person name="Vavrova-Anderson J."/>
            <person name="Brown R."/>
            <person name="Browne H."/>
            <person name="Corton N."/>
            <person name="Hauser H."/>
            <person name="Gamble J."/>
            <person name="Gilderthorp R."/>
            <person name="Marcello L."/>
            <person name="McQuillan J."/>
            <person name="Otto T.D."/>
            <person name="Quail M.A."/>
            <person name="Sanders M.J."/>
            <person name="van Tonder A."/>
            <person name="Ginger M.L."/>
            <person name="Field M.C."/>
            <person name="Barry J.D."/>
            <person name="Hertz-Fowler C."/>
            <person name="Berriman M."/>
        </authorList>
    </citation>
    <scope>NUCLEOTIDE SEQUENCE [LARGE SCALE GENOMIC DNA]</scope>
    <source>
        <strain evidence="7 8">IL3000</strain>
    </source>
</reference>
<dbReference type="InterPro" id="IPR001841">
    <property type="entry name" value="Znf_RING"/>
</dbReference>
<dbReference type="InterPro" id="IPR013083">
    <property type="entry name" value="Znf_RING/FYVE/PHD"/>
</dbReference>
<dbReference type="AlphaFoldDB" id="F9WJH7"/>
<evidence type="ECO:0000256" key="5">
    <source>
        <dbReference type="SAM" id="MobiDB-lite"/>
    </source>
</evidence>
<feature type="compositionally biased region" description="Basic and acidic residues" evidence="5">
    <location>
        <begin position="67"/>
        <end position="76"/>
    </location>
</feature>
<protein>
    <submittedName>
        <fullName evidence="7">WGS project CAEQ00000000 data, annotated contig 913</fullName>
    </submittedName>
</protein>
<evidence type="ECO:0000259" key="6">
    <source>
        <dbReference type="PROSITE" id="PS50089"/>
    </source>
</evidence>
<dbReference type="VEuPathDB" id="TriTrypDB:TcIL3000_0_23000"/>
<keyword evidence="2 4" id="KW-0863">Zinc-finger</keyword>
<feature type="compositionally biased region" description="Polar residues" evidence="5">
    <location>
        <begin position="193"/>
        <end position="211"/>
    </location>
</feature>
<feature type="compositionally biased region" description="Low complexity" evidence="5">
    <location>
        <begin position="222"/>
        <end position="236"/>
    </location>
</feature>
<keyword evidence="1" id="KW-0479">Metal-binding</keyword>
<dbReference type="Pfam" id="PF00097">
    <property type="entry name" value="zf-C3HC4"/>
    <property type="match status" value="1"/>
</dbReference>
<evidence type="ECO:0000256" key="1">
    <source>
        <dbReference type="ARBA" id="ARBA00022723"/>
    </source>
</evidence>
<dbReference type="CDD" id="cd16448">
    <property type="entry name" value="RING-H2"/>
    <property type="match status" value="1"/>
</dbReference>
<evidence type="ECO:0000313" key="8">
    <source>
        <dbReference type="Proteomes" id="UP000000702"/>
    </source>
</evidence>
<dbReference type="EMBL" id="CAEQ01002728">
    <property type="protein sequence ID" value="CCD17482.1"/>
    <property type="molecule type" value="Genomic_DNA"/>
</dbReference>
<reference evidence="8" key="1">
    <citation type="submission" date="2011-07" db="EMBL/GenBank/DDBJ databases">
        <title>Divergent evolution of antigenic variation in African trypanosomes.</title>
        <authorList>
            <person name="Jackson A.P."/>
            <person name="Berry A."/>
            <person name="Allison H.C."/>
            <person name="Burton P."/>
            <person name="Anderson J."/>
            <person name="Aslett M."/>
            <person name="Brown R."/>
            <person name="Corton N."/>
            <person name="Harris D."/>
            <person name="Hauser H."/>
            <person name="Gamble J."/>
            <person name="Gilderthorp R."/>
            <person name="McQuillan J."/>
            <person name="Quail M.A."/>
            <person name="Sanders M."/>
            <person name="Van Tonder A."/>
            <person name="Ginger M.L."/>
            <person name="Donelson J.E."/>
            <person name="Field M.C."/>
            <person name="Barry J.D."/>
            <person name="Berriman M."/>
            <person name="Hertz-Fowler C."/>
        </authorList>
    </citation>
    <scope>NUCLEOTIDE SEQUENCE [LARGE SCALE GENOMIC DNA]</scope>
    <source>
        <strain evidence="8">IL3000</strain>
    </source>
</reference>